<name>A0AB39HFY5_9VIBR</name>
<proteinExistence type="predicted"/>
<evidence type="ECO:0000313" key="1">
    <source>
        <dbReference type="EMBL" id="XDK25119.1"/>
    </source>
</evidence>
<gene>
    <name evidence="1" type="ORF">AB0763_00240</name>
</gene>
<dbReference type="EMBL" id="CP162601">
    <property type="protein sequence ID" value="XDK25119.1"/>
    <property type="molecule type" value="Genomic_DNA"/>
</dbReference>
<accession>A0AB39HFY5</accession>
<sequence>MSPKHAVLLVLVGLSALLFWPRSESTPPTLEAKPSTRPVSESVLANKPWRHREPVTHVIHARVGDAVKGGVKTSPSETSFTIEPKSDQEAQAISTSNEVLSAHTVFTSAPEAATPTPGNRKPVVNPVVYAQLKKQIAQWDITPGNRFSYRLDTTGLFEDPEGNFLTLRSHTDHTGIRLYQSGSWRIQGAISATQAPVSAALSFAARDSYHGVEEEAWVEVSFSLPISDDDSERAHPLIDDVLYRLNSSETFNNQLYEYQVVYCESFLLTNNVVYYAQSESQSTCPSRDQLAPIGSYQRISATVSDTDDLELSLQSDRLASQRWQVKWQYEADANGGESVLTSTYDGANYHSYSFIKDQSAMEQRLTVSTGLSTDITAFPYPLLDENGDYFISSSGNYIAEERLWGNTYVDSLYTMESDMNIQSAERSLYCEQYLPYFESSEVGGVGEYGTIISSSATSDSAIECDEFWHPYWNQYFIFLDLDFDDYAEFIDGNRYSYVLQPKVQYRDRLEAFRINLIYHKPEDSAY</sequence>
<dbReference type="KEGG" id="vih:AB0763_00240"/>
<dbReference type="AlphaFoldDB" id="A0AB39HFY5"/>
<reference evidence="1" key="1">
    <citation type="submission" date="2024-07" db="EMBL/GenBank/DDBJ databases">
        <title>Genome Analysis of a Potential Novel Vibrio Species Secreting pH- and Thermo-stable Alginate Lyase and its Application in Producing Alginate Oligosaccharides.</title>
        <authorList>
            <person name="Huang H."/>
            <person name="Bao K."/>
        </authorList>
    </citation>
    <scope>NUCLEOTIDE SEQUENCE</scope>
    <source>
        <strain evidence="1">HB236076</strain>
    </source>
</reference>
<protein>
    <submittedName>
        <fullName evidence="1">Uncharacterized protein</fullName>
    </submittedName>
</protein>
<dbReference type="RefSeq" id="WP_306101778.1">
    <property type="nucleotide sequence ID" value="NZ_CP162601.1"/>
</dbReference>
<organism evidence="1">
    <name type="scientific">Vibrio sp. HB236076</name>
    <dbReference type="NCBI Taxonomy" id="3232307"/>
    <lineage>
        <taxon>Bacteria</taxon>
        <taxon>Pseudomonadati</taxon>
        <taxon>Pseudomonadota</taxon>
        <taxon>Gammaproteobacteria</taxon>
        <taxon>Vibrionales</taxon>
        <taxon>Vibrionaceae</taxon>
        <taxon>Vibrio</taxon>
    </lineage>
</organism>